<name>A0ABS3LBS5_9ENTE</name>
<reference evidence="1 2" key="1">
    <citation type="submission" date="2021-03" db="EMBL/GenBank/DDBJ databases">
        <title>Enterococcal diversity collection.</title>
        <authorList>
            <person name="Gilmore M.S."/>
            <person name="Schwartzman J."/>
            <person name="Van Tyne D."/>
            <person name="Martin M."/>
            <person name="Earl A.M."/>
            <person name="Manson A.L."/>
            <person name="Straub T."/>
            <person name="Salamzade R."/>
            <person name="Saavedra J."/>
            <person name="Lebreton F."/>
            <person name="Prichula J."/>
            <person name="Schaufler K."/>
            <person name="Gaca A."/>
            <person name="Sgardioli B."/>
            <person name="Wagenaar J."/>
            <person name="Strong T."/>
        </authorList>
    </citation>
    <scope>NUCLEOTIDE SEQUENCE [LARGE SCALE GENOMIC DNA]</scope>
    <source>
        <strain evidence="1 2">669A</strain>
    </source>
</reference>
<dbReference type="RefSeq" id="WP_207674009.1">
    <property type="nucleotide sequence ID" value="NZ_JAFREM010000019.1"/>
</dbReference>
<dbReference type="NCBIfam" id="TIGR02453">
    <property type="entry name" value="TIGR02453 family protein"/>
    <property type="match status" value="1"/>
</dbReference>
<gene>
    <name evidence="1" type="ORF">JZO70_12955</name>
</gene>
<dbReference type="PIRSF" id="PIRSF028451">
    <property type="entry name" value="UCP028451"/>
    <property type="match status" value="1"/>
</dbReference>
<dbReference type="Proteomes" id="UP000664601">
    <property type="component" value="Unassembled WGS sequence"/>
</dbReference>
<organism evidence="1 2">
    <name type="scientific">Candidatus Enterococcus moelleringii</name>
    <dbReference type="NCBI Taxonomy" id="2815325"/>
    <lineage>
        <taxon>Bacteria</taxon>
        <taxon>Bacillati</taxon>
        <taxon>Bacillota</taxon>
        <taxon>Bacilli</taxon>
        <taxon>Lactobacillales</taxon>
        <taxon>Enterococcaceae</taxon>
        <taxon>Enterococcus</taxon>
    </lineage>
</organism>
<dbReference type="Pfam" id="PF09365">
    <property type="entry name" value="DUF2461"/>
    <property type="match status" value="1"/>
</dbReference>
<dbReference type="InterPro" id="IPR015996">
    <property type="entry name" value="UCP028451"/>
</dbReference>
<evidence type="ECO:0000313" key="1">
    <source>
        <dbReference type="EMBL" id="MBO1307079.1"/>
    </source>
</evidence>
<dbReference type="PANTHER" id="PTHR36452">
    <property type="entry name" value="CHROMOSOME 12, WHOLE GENOME SHOTGUN SEQUENCE"/>
    <property type="match status" value="1"/>
</dbReference>
<keyword evidence="2" id="KW-1185">Reference proteome</keyword>
<dbReference type="InterPro" id="IPR012808">
    <property type="entry name" value="CHP02453"/>
</dbReference>
<proteinExistence type="predicted"/>
<evidence type="ECO:0000313" key="2">
    <source>
        <dbReference type="Proteomes" id="UP000664601"/>
    </source>
</evidence>
<dbReference type="EMBL" id="JAFREM010000019">
    <property type="protein sequence ID" value="MBO1307079.1"/>
    <property type="molecule type" value="Genomic_DNA"/>
</dbReference>
<comment type="caution">
    <text evidence="1">The sequence shown here is derived from an EMBL/GenBank/DDBJ whole genome shotgun (WGS) entry which is preliminary data.</text>
</comment>
<accession>A0ABS3LBS5</accession>
<dbReference type="PANTHER" id="PTHR36452:SF1">
    <property type="entry name" value="DUF2461 DOMAIN-CONTAINING PROTEIN"/>
    <property type="match status" value="1"/>
</dbReference>
<sequence>MKLDKTLEFLAALEANNSLDWMKEHRDEYQEAKNEFLRFLQDLIAQIAEFDPSVANLDPKRLIYRLNRDTRFSHDKSPYNPAFRAHISIGERKPVPAGYYICIRPGKSFLGGGIFASQFPEATTLVRDRLLTHGKEFQKIITDKSFTDNFEVTGQKLKNVPRGYDKDHPLGEYLKHKAWAIEYAISDTDLLTKDLTFAAEKFRLMQPLNSFLNDALLGFKMPER</sequence>
<protein>
    <submittedName>
        <fullName evidence="1">DUF2461 domain-containing protein</fullName>
    </submittedName>
</protein>